<feature type="domain" description="DnaD N-terminal" evidence="4">
    <location>
        <begin position="18"/>
        <end position="116"/>
    </location>
</feature>
<dbReference type="EMBL" id="AZDA01000136">
    <property type="protein sequence ID" value="KRK32768.1"/>
    <property type="molecule type" value="Genomic_DNA"/>
</dbReference>
<dbReference type="NCBIfam" id="TIGR01446">
    <property type="entry name" value="DnaD_dom"/>
    <property type="match status" value="1"/>
</dbReference>
<evidence type="ECO:0000313" key="5">
    <source>
        <dbReference type="EMBL" id="KRK32768.1"/>
    </source>
</evidence>
<feature type="region of interest" description="Disordered" evidence="2">
    <location>
        <begin position="202"/>
        <end position="242"/>
    </location>
</feature>
<dbReference type="RefSeq" id="WP_057905682.1">
    <property type="nucleotide sequence ID" value="NZ_AZDA01000136.1"/>
</dbReference>
<dbReference type="PATRIC" id="fig|1423726.3.peg.1890"/>
<name>A0A0R1GFF8_9LACO</name>
<dbReference type="InterPro" id="IPR053843">
    <property type="entry name" value="DnaD_N"/>
</dbReference>
<accession>A0A0R1GFF8</accession>
<dbReference type="AlphaFoldDB" id="A0A0R1GFF8"/>
<dbReference type="PANTHER" id="PTHR37293">
    <property type="entry name" value="PHAGE REPLICATION PROTEIN-RELATED"/>
    <property type="match status" value="1"/>
</dbReference>
<reference evidence="5 6" key="1">
    <citation type="journal article" date="2015" name="Genome Announc.">
        <title>Expanding the biotechnology potential of lactobacilli through comparative genomics of 213 strains and associated genera.</title>
        <authorList>
            <person name="Sun Z."/>
            <person name="Harris H.M."/>
            <person name="McCann A."/>
            <person name="Guo C."/>
            <person name="Argimon S."/>
            <person name="Zhang W."/>
            <person name="Yang X."/>
            <person name="Jeffery I.B."/>
            <person name="Cooney J.C."/>
            <person name="Kagawa T.F."/>
            <person name="Liu W."/>
            <person name="Song Y."/>
            <person name="Salvetti E."/>
            <person name="Wrobel A."/>
            <person name="Rasinkangas P."/>
            <person name="Parkhill J."/>
            <person name="Rea M.C."/>
            <person name="O'Sullivan O."/>
            <person name="Ritari J."/>
            <person name="Douillard F.P."/>
            <person name="Paul Ross R."/>
            <person name="Yang R."/>
            <person name="Briner A.E."/>
            <person name="Felis G.E."/>
            <person name="de Vos W.M."/>
            <person name="Barrangou R."/>
            <person name="Klaenhammer T.R."/>
            <person name="Caufield P.W."/>
            <person name="Cui Y."/>
            <person name="Zhang H."/>
            <person name="O'Toole P.W."/>
        </authorList>
    </citation>
    <scope>NUCLEOTIDE SEQUENCE [LARGE SCALE GENOMIC DNA]</scope>
    <source>
        <strain evidence="5 6">DSM 20003</strain>
    </source>
</reference>
<dbReference type="PANTHER" id="PTHR37293:SF6">
    <property type="entry name" value="DNA REPLICATION PROTEIN DNAD"/>
    <property type="match status" value="1"/>
</dbReference>
<dbReference type="OrthoDB" id="9770238at2"/>
<dbReference type="Pfam" id="PF21984">
    <property type="entry name" value="DnaD_N"/>
    <property type="match status" value="1"/>
</dbReference>
<comment type="caution">
    <text evidence="5">The sequence shown here is derived from an EMBL/GenBank/DDBJ whole genome shotgun (WGS) entry which is preliminary data.</text>
</comment>
<dbReference type="Proteomes" id="UP000051461">
    <property type="component" value="Unassembled WGS sequence"/>
</dbReference>
<evidence type="ECO:0000256" key="1">
    <source>
        <dbReference type="ARBA" id="ARBA00093462"/>
    </source>
</evidence>
<dbReference type="Gene3D" id="1.10.10.10">
    <property type="entry name" value="Winged helix-like DNA-binding domain superfamily/Winged helix DNA-binding domain"/>
    <property type="match status" value="1"/>
</dbReference>
<evidence type="ECO:0000313" key="6">
    <source>
        <dbReference type="Proteomes" id="UP000051461"/>
    </source>
</evidence>
<evidence type="ECO:0000259" key="3">
    <source>
        <dbReference type="Pfam" id="PF07261"/>
    </source>
</evidence>
<dbReference type="SUPFAM" id="SSF158499">
    <property type="entry name" value="DnaD domain-like"/>
    <property type="match status" value="1"/>
</dbReference>
<gene>
    <name evidence="5" type="ORF">FC07_GL001821</name>
</gene>
<dbReference type="Pfam" id="PF07261">
    <property type="entry name" value="DnaB_2"/>
    <property type="match status" value="1"/>
</dbReference>
<evidence type="ECO:0000256" key="2">
    <source>
        <dbReference type="SAM" id="MobiDB-lite"/>
    </source>
</evidence>
<organism evidence="5 6">
    <name type="scientific">Loigolactobacillus bifermentans DSM 20003</name>
    <dbReference type="NCBI Taxonomy" id="1423726"/>
    <lineage>
        <taxon>Bacteria</taxon>
        <taxon>Bacillati</taxon>
        <taxon>Bacillota</taxon>
        <taxon>Bacilli</taxon>
        <taxon>Lactobacillales</taxon>
        <taxon>Lactobacillaceae</taxon>
        <taxon>Loigolactobacillus</taxon>
    </lineage>
</organism>
<evidence type="ECO:0000259" key="4">
    <source>
        <dbReference type="Pfam" id="PF21984"/>
    </source>
</evidence>
<comment type="similarity">
    <text evidence="1">Belongs to the DnaB/DnaD family.</text>
</comment>
<protein>
    <submittedName>
        <fullName evidence="5">Primosome component related protein</fullName>
    </submittedName>
</protein>
<proteinExistence type="inferred from homology"/>
<keyword evidence="6" id="KW-1185">Reference proteome</keyword>
<feature type="domain" description="DnaB/C C-terminal" evidence="3">
    <location>
        <begin position="135"/>
        <end position="207"/>
    </location>
</feature>
<dbReference type="Gene3D" id="1.10.10.630">
    <property type="entry name" value="DnaD domain-like"/>
    <property type="match status" value="1"/>
</dbReference>
<dbReference type="InterPro" id="IPR034829">
    <property type="entry name" value="DnaD-like_sf"/>
</dbReference>
<dbReference type="STRING" id="1423726.FC07_GL001821"/>
<sequence length="242" mass="28115">MAENEFMHYFLAAGQTSISNLLLQHFHELGLTNDELLVYLQLESFHAQGNDFPDIQVVAQRLRLSEPQIYQILHRMIQKKVLAIETSQDEAGRNQDHYNFDLLFQKLAQLVAQKQVQVPQQVAKAAAADQRQAVFNMLETEFGRPLSPIELETVAAWLDQDHYQPELIQLALREAVLNQAYSLKYMDRILLSWERQHLTSKAQIQQAEKRRRDKQAPQAKPQKKGPKIPMYNWAQPDSKQEE</sequence>
<dbReference type="InterPro" id="IPR006343">
    <property type="entry name" value="DnaB/C_C"/>
</dbReference>
<dbReference type="InterPro" id="IPR036388">
    <property type="entry name" value="WH-like_DNA-bd_sf"/>
</dbReference>
<dbReference type="InterPro" id="IPR053162">
    <property type="entry name" value="DnaD"/>
</dbReference>